<dbReference type="Pfam" id="PF01638">
    <property type="entry name" value="HxlR"/>
    <property type="match status" value="1"/>
</dbReference>
<dbReference type="Proteomes" id="UP000065511">
    <property type="component" value="Chromosome"/>
</dbReference>
<dbReference type="InterPro" id="IPR036390">
    <property type="entry name" value="WH_DNA-bd_sf"/>
</dbReference>
<dbReference type="InterPro" id="IPR002577">
    <property type="entry name" value="HTH_HxlR"/>
</dbReference>
<evidence type="ECO:0000259" key="4">
    <source>
        <dbReference type="PROSITE" id="PS51118"/>
    </source>
</evidence>
<protein>
    <recommendedName>
        <fullName evidence="4">HTH hxlR-type domain-containing protein</fullName>
    </recommendedName>
</protein>
<dbReference type="Gene3D" id="1.10.10.10">
    <property type="entry name" value="Winged helix-like DNA-binding domain superfamily/Winged helix DNA-binding domain"/>
    <property type="match status" value="1"/>
</dbReference>
<dbReference type="PROSITE" id="PS51118">
    <property type="entry name" value="HTH_HXLR"/>
    <property type="match status" value="1"/>
</dbReference>
<evidence type="ECO:0000313" key="6">
    <source>
        <dbReference type="Proteomes" id="UP000065511"/>
    </source>
</evidence>
<dbReference type="CDD" id="cd00090">
    <property type="entry name" value="HTH_ARSR"/>
    <property type="match status" value="1"/>
</dbReference>
<evidence type="ECO:0000313" key="5">
    <source>
        <dbReference type="EMBL" id="ALS00491.1"/>
    </source>
</evidence>
<organism evidence="5 6">
    <name type="scientific">Enterococcus silesiacus</name>
    <dbReference type="NCBI Taxonomy" id="332949"/>
    <lineage>
        <taxon>Bacteria</taxon>
        <taxon>Bacillati</taxon>
        <taxon>Bacillota</taxon>
        <taxon>Bacilli</taxon>
        <taxon>Lactobacillales</taxon>
        <taxon>Enterococcaceae</taxon>
        <taxon>Enterococcus</taxon>
    </lineage>
</organism>
<dbReference type="InterPro" id="IPR036388">
    <property type="entry name" value="WH-like_DNA-bd_sf"/>
</dbReference>
<gene>
    <name evidence="5" type="ORF">ATZ33_03620</name>
</gene>
<name>A0ABN4J3L0_9ENTE</name>
<dbReference type="PANTHER" id="PTHR33204:SF29">
    <property type="entry name" value="TRANSCRIPTIONAL REGULATOR"/>
    <property type="match status" value="1"/>
</dbReference>
<evidence type="ECO:0000256" key="3">
    <source>
        <dbReference type="ARBA" id="ARBA00023163"/>
    </source>
</evidence>
<dbReference type="RefSeq" id="WP_071878209.1">
    <property type="nucleotide sequence ID" value="NZ_JXLC01000016.1"/>
</dbReference>
<evidence type="ECO:0000256" key="2">
    <source>
        <dbReference type="ARBA" id="ARBA00023125"/>
    </source>
</evidence>
<accession>A0ABN4J3L0</accession>
<keyword evidence="6" id="KW-1185">Reference proteome</keyword>
<dbReference type="PANTHER" id="PTHR33204">
    <property type="entry name" value="TRANSCRIPTIONAL REGULATOR, MARR FAMILY"/>
    <property type="match status" value="1"/>
</dbReference>
<dbReference type="InterPro" id="IPR011991">
    <property type="entry name" value="ArsR-like_HTH"/>
</dbReference>
<reference evidence="5 6" key="1">
    <citation type="submission" date="2015-12" db="EMBL/GenBank/DDBJ databases">
        <authorList>
            <person name="Lauer A."/>
            <person name="Humrighouse B."/>
            <person name="Loparev V."/>
            <person name="Shewmaker P.L."/>
            <person name="Whitney A.M."/>
            <person name="McLaughlin R.W."/>
        </authorList>
    </citation>
    <scope>NUCLEOTIDE SEQUENCE [LARGE SCALE GENOMIC DNA]</scope>
    <source>
        <strain evidence="5 6">LMG 23085</strain>
    </source>
</reference>
<keyword evidence="2" id="KW-0238">DNA-binding</keyword>
<feature type="domain" description="HTH hxlR-type" evidence="4">
    <location>
        <begin position="5"/>
        <end position="98"/>
    </location>
</feature>
<keyword evidence="1" id="KW-0805">Transcription regulation</keyword>
<sequence>MIDNCPVKKTVNLISGKWKPIILFRLLSGKMRFGELKKGLGNITNKSLTDQLRQLENDGLISRKVYPVVPPKVEYQLTDKGRSMESILQSMSIWGDQY</sequence>
<dbReference type="SUPFAM" id="SSF46785">
    <property type="entry name" value="Winged helix' DNA-binding domain"/>
    <property type="match status" value="1"/>
</dbReference>
<evidence type="ECO:0000256" key="1">
    <source>
        <dbReference type="ARBA" id="ARBA00023015"/>
    </source>
</evidence>
<keyword evidence="3" id="KW-0804">Transcription</keyword>
<dbReference type="EMBL" id="CP013614">
    <property type="protein sequence ID" value="ALS00491.1"/>
    <property type="molecule type" value="Genomic_DNA"/>
</dbReference>
<proteinExistence type="predicted"/>